<protein>
    <submittedName>
        <fullName evidence="8">Nucleoside-binding protein</fullName>
    </submittedName>
</protein>
<dbReference type="EMBL" id="RJKN01000004">
    <property type="protein sequence ID" value="ROP43115.1"/>
    <property type="molecule type" value="Genomic_DNA"/>
</dbReference>
<keyword evidence="6" id="KW-0449">Lipoprotein</keyword>
<dbReference type="InterPro" id="IPR003760">
    <property type="entry name" value="PnrA-like"/>
</dbReference>
<dbReference type="OrthoDB" id="9784230at2"/>
<dbReference type="CDD" id="cd06354">
    <property type="entry name" value="PBP1_PrnA-like"/>
    <property type="match status" value="1"/>
</dbReference>
<dbReference type="PROSITE" id="PS51257">
    <property type="entry name" value="PROKAR_LIPOPROTEIN"/>
    <property type="match status" value="1"/>
</dbReference>
<proteinExistence type="inferred from homology"/>
<dbReference type="RefSeq" id="WP_123379824.1">
    <property type="nucleotide sequence ID" value="NZ_RJKN01000004.1"/>
</dbReference>
<keyword evidence="9" id="KW-1185">Reference proteome</keyword>
<dbReference type="PANTHER" id="PTHR34296">
    <property type="entry name" value="TRANSCRIPTIONAL ACTIVATOR PROTEIN MED"/>
    <property type="match status" value="1"/>
</dbReference>
<evidence type="ECO:0000256" key="4">
    <source>
        <dbReference type="ARBA" id="ARBA00022729"/>
    </source>
</evidence>
<evidence type="ECO:0000313" key="8">
    <source>
        <dbReference type="EMBL" id="ROP43115.1"/>
    </source>
</evidence>
<evidence type="ECO:0000256" key="5">
    <source>
        <dbReference type="ARBA" id="ARBA00023136"/>
    </source>
</evidence>
<evidence type="ECO:0000256" key="2">
    <source>
        <dbReference type="ARBA" id="ARBA00008610"/>
    </source>
</evidence>
<comment type="subcellular location">
    <subcellularLocation>
        <location evidence="1">Cell membrane</location>
        <topology evidence="1">Lipid-anchor</topology>
    </subcellularLocation>
</comment>
<dbReference type="AlphaFoldDB" id="A0A3N1HKW8"/>
<name>A0A3N1HKW8_9ACTN</name>
<evidence type="ECO:0000256" key="6">
    <source>
        <dbReference type="ARBA" id="ARBA00023288"/>
    </source>
</evidence>
<gene>
    <name evidence="8" type="ORF">EDC03_1710</name>
</gene>
<dbReference type="Gene3D" id="3.40.50.2300">
    <property type="match status" value="2"/>
</dbReference>
<evidence type="ECO:0000313" key="9">
    <source>
        <dbReference type="Proteomes" id="UP000276232"/>
    </source>
</evidence>
<comment type="caution">
    <text evidence="8">The sequence shown here is derived from an EMBL/GenBank/DDBJ whole genome shotgun (WGS) entry which is preliminary data.</text>
</comment>
<accession>A0A3N1HKW8</accession>
<evidence type="ECO:0000259" key="7">
    <source>
        <dbReference type="Pfam" id="PF02608"/>
    </source>
</evidence>
<sequence length="362" mass="36932">MKNTVRAGALAGVLALVVAGCGEPPEETSGATGGATSEGASDYLACLVSDQGGFDDQSFNQSAREGAEAAEAELGIGLQELESQTAADFEQNVDQTVQLGCDLTVAVGFLLADATAAAAEANPDLSYALVDSSTEQSYENLRPLLFDTAQASFLAGYVAAGTSESGTIATFGGLQIPSVTVFMDGFVRGAEYYDEQKGTDTTVLGWDADAQTGSFTGDFENQTNGVNTTQNFIDQGADVILPVAGPVGLGAASAAQGAEGVRVIWVDSDGYESTEYGDIILTSVVKEIGAAVQDSISAGVDGDFSGEPYVGTLENGGVALAPYHDLEGEVPQELQDEVTALQEQIVSGDLVVESPSSPGTGG</sequence>
<dbReference type="PANTHER" id="PTHR34296:SF2">
    <property type="entry name" value="ABC TRANSPORTER GUANOSINE-BINDING PROTEIN NUPN"/>
    <property type="match status" value="1"/>
</dbReference>
<feature type="domain" description="ABC transporter substrate-binding protein PnrA-like" evidence="7">
    <location>
        <begin position="48"/>
        <end position="348"/>
    </location>
</feature>
<organism evidence="8 9">
    <name type="scientific">Pseudokineococcus lusitanus</name>
    <dbReference type="NCBI Taxonomy" id="763993"/>
    <lineage>
        <taxon>Bacteria</taxon>
        <taxon>Bacillati</taxon>
        <taxon>Actinomycetota</taxon>
        <taxon>Actinomycetes</taxon>
        <taxon>Kineosporiales</taxon>
        <taxon>Kineosporiaceae</taxon>
        <taxon>Pseudokineococcus</taxon>
    </lineage>
</organism>
<evidence type="ECO:0000256" key="1">
    <source>
        <dbReference type="ARBA" id="ARBA00004193"/>
    </source>
</evidence>
<evidence type="ECO:0000256" key="3">
    <source>
        <dbReference type="ARBA" id="ARBA00022475"/>
    </source>
</evidence>
<dbReference type="SUPFAM" id="SSF53822">
    <property type="entry name" value="Periplasmic binding protein-like I"/>
    <property type="match status" value="1"/>
</dbReference>
<dbReference type="Proteomes" id="UP000276232">
    <property type="component" value="Unassembled WGS sequence"/>
</dbReference>
<dbReference type="Pfam" id="PF02608">
    <property type="entry name" value="Bmp"/>
    <property type="match status" value="1"/>
</dbReference>
<dbReference type="InParanoid" id="A0A3N1HKW8"/>
<keyword evidence="3" id="KW-1003">Cell membrane</keyword>
<keyword evidence="5" id="KW-0472">Membrane</keyword>
<reference evidence="8 9" key="1">
    <citation type="journal article" date="2015" name="Stand. Genomic Sci.">
        <title>Genomic Encyclopedia of Bacterial and Archaeal Type Strains, Phase III: the genomes of soil and plant-associated and newly described type strains.</title>
        <authorList>
            <person name="Whitman W.B."/>
            <person name="Woyke T."/>
            <person name="Klenk H.P."/>
            <person name="Zhou Y."/>
            <person name="Lilburn T.G."/>
            <person name="Beck B.J."/>
            <person name="De Vos P."/>
            <person name="Vandamme P."/>
            <person name="Eisen J.A."/>
            <person name="Garrity G."/>
            <person name="Hugenholtz P."/>
            <person name="Kyrpides N.C."/>
        </authorList>
    </citation>
    <scope>NUCLEOTIDE SEQUENCE [LARGE SCALE GENOMIC DNA]</scope>
    <source>
        <strain evidence="8 9">CECT 7306</strain>
    </source>
</reference>
<dbReference type="InterPro" id="IPR050957">
    <property type="entry name" value="BMP_lipoprotein"/>
</dbReference>
<comment type="similarity">
    <text evidence="2">Belongs to the BMP lipoprotein family.</text>
</comment>
<dbReference type="GO" id="GO:0005886">
    <property type="term" value="C:plasma membrane"/>
    <property type="evidence" value="ECO:0007669"/>
    <property type="project" value="UniProtKB-SubCell"/>
</dbReference>
<keyword evidence="4" id="KW-0732">Signal</keyword>
<dbReference type="InterPro" id="IPR028082">
    <property type="entry name" value="Peripla_BP_I"/>
</dbReference>